<sequence>MQIQNQLWTTGKEPIAESGGFKQGDVVKGTITEKLSDTEAMVQVNGKDVKMKFDQPIGTEKEVMVQVQKMNGEAVEVKNVTAVPAKAPLFVNIDAVLAEIGLYEGKQEAKQYIQRQLERGRVRQEHIKPIVSFWKETKGTNDEKQRTVEAALQKKLPVKAAVLSAVHEALNGKLAPTFMESIKSTPEQMVQVTEEEIGPLVKSIMEEMDTQKAWTHVESPFSSEGVEEGQVLPELPAQSYDGMKSVTEQNVHISTDSQPISKDVMVTTVTKKLKQITQEFQTYKKETHQSLQLVEKSLQVNKEQAAPLLEMVIHKLDKAILKSDFLLYADMKTEKSMLQASNLLKEAKQLLSKGETQDSLKVIHQVKELIQKIEYKPSEVKMVHYVKDELLSARTEPSFQQAVKKAAQLAVPQEMTGRKVFELVRQLGLNRENELMDSLVFKNKEVPNANDLKSMILAVQQKQGAEKLPSALGSMLQKITGQQLLNKHEGTNQVQNAFFHLPVQVSEEVRDVKVFIKAQNKFDKMDWENCSLYFLLQTKTLGDVGISLMAVNRRLGITFKNDEEAFAEKAKPLTEKLSKAIQEIGFEITSVHYQKFGDTTEETEKQTVSKHSHVKPRQEGFDYSI</sequence>
<evidence type="ECO:0000313" key="3">
    <source>
        <dbReference type="Proteomes" id="UP001595752"/>
    </source>
</evidence>
<reference evidence="3" key="1">
    <citation type="journal article" date="2019" name="Int. J. Syst. Evol. Microbiol.">
        <title>The Global Catalogue of Microorganisms (GCM) 10K type strain sequencing project: providing services to taxonomists for standard genome sequencing and annotation.</title>
        <authorList>
            <consortium name="The Broad Institute Genomics Platform"/>
            <consortium name="The Broad Institute Genome Sequencing Center for Infectious Disease"/>
            <person name="Wu L."/>
            <person name="Ma J."/>
        </authorList>
    </citation>
    <scope>NUCLEOTIDE SEQUENCE [LARGE SCALE GENOMIC DNA]</scope>
    <source>
        <strain evidence="3">CCUG 61889</strain>
    </source>
</reference>
<evidence type="ECO:0000256" key="1">
    <source>
        <dbReference type="SAM" id="MobiDB-lite"/>
    </source>
</evidence>
<dbReference type="Proteomes" id="UP001595752">
    <property type="component" value="Unassembled WGS sequence"/>
</dbReference>
<organism evidence="2 3">
    <name type="scientific">Bacillus songklensis</name>
    <dbReference type="NCBI Taxonomy" id="1069116"/>
    <lineage>
        <taxon>Bacteria</taxon>
        <taxon>Bacillati</taxon>
        <taxon>Bacillota</taxon>
        <taxon>Bacilli</taxon>
        <taxon>Bacillales</taxon>
        <taxon>Bacillaceae</taxon>
        <taxon>Bacillus</taxon>
    </lineage>
</organism>
<protein>
    <recommendedName>
        <fullName evidence="4">Flagellar hook-length control protein FliK</fullName>
    </recommendedName>
</protein>
<feature type="region of interest" description="Disordered" evidence="1">
    <location>
        <begin position="602"/>
        <end position="625"/>
    </location>
</feature>
<gene>
    <name evidence="2" type="ORF">ACFOU2_24700</name>
</gene>
<accession>A0ABV8B853</accession>
<comment type="caution">
    <text evidence="2">The sequence shown here is derived from an EMBL/GenBank/DDBJ whole genome shotgun (WGS) entry which is preliminary data.</text>
</comment>
<evidence type="ECO:0000313" key="2">
    <source>
        <dbReference type="EMBL" id="MFC3886518.1"/>
    </source>
</evidence>
<proteinExistence type="predicted"/>
<name>A0ABV8B853_9BACI</name>
<feature type="compositionally biased region" description="Basic and acidic residues" evidence="1">
    <location>
        <begin position="616"/>
        <end position="625"/>
    </location>
</feature>
<keyword evidence="3" id="KW-1185">Reference proteome</keyword>
<dbReference type="EMBL" id="JBHRZT010000073">
    <property type="protein sequence ID" value="MFC3886518.1"/>
    <property type="molecule type" value="Genomic_DNA"/>
</dbReference>
<dbReference type="RefSeq" id="WP_377918937.1">
    <property type="nucleotide sequence ID" value="NZ_JBHRZT010000073.1"/>
</dbReference>
<evidence type="ECO:0008006" key="4">
    <source>
        <dbReference type="Google" id="ProtNLM"/>
    </source>
</evidence>